<evidence type="ECO:0000313" key="1">
    <source>
        <dbReference type="EMBL" id="KKN32950.1"/>
    </source>
</evidence>
<name>A0A0F9PME1_9ZZZZ</name>
<reference evidence="1" key="1">
    <citation type="journal article" date="2015" name="Nature">
        <title>Complex archaea that bridge the gap between prokaryotes and eukaryotes.</title>
        <authorList>
            <person name="Spang A."/>
            <person name="Saw J.H."/>
            <person name="Jorgensen S.L."/>
            <person name="Zaremba-Niedzwiedzka K."/>
            <person name="Martijn J."/>
            <person name="Lind A.E."/>
            <person name="van Eijk R."/>
            <person name="Schleper C."/>
            <person name="Guy L."/>
            <person name="Ettema T.J."/>
        </authorList>
    </citation>
    <scope>NUCLEOTIDE SEQUENCE</scope>
</reference>
<accession>A0A0F9PME1</accession>
<organism evidence="1">
    <name type="scientific">marine sediment metagenome</name>
    <dbReference type="NCBI Taxonomy" id="412755"/>
    <lineage>
        <taxon>unclassified sequences</taxon>
        <taxon>metagenomes</taxon>
        <taxon>ecological metagenomes</taxon>
    </lineage>
</organism>
<proteinExistence type="predicted"/>
<gene>
    <name evidence="1" type="ORF">LCGC14_0808590</name>
</gene>
<dbReference type="AlphaFoldDB" id="A0A0F9PME1"/>
<sequence length="165" mass="17989">MAIRAYGKSVVAYTAWQASTAYLVGDFRVPTVDNGMCYECSQAGNSGLAEPTWPNVSGLTVQDGSVVWTCREKEGAPNPLSVILELRDTGGYSLKDIWVTSTAPGDFIVYGSYNGVNWRQIDELTVPQNPNKPDRHKGLQNAYPFIKVSTDLVAVNEIEIVASQV</sequence>
<dbReference type="EMBL" id="LAZR01002216">
    <property type="protein sequence ID" value="KKN32950.1"/>
    <property type="molecule type" value="Genomic_DNA"/>
</dbReference>
<comment type="caution">
    <text evidence="1">The sequence shown here is derived from an EMBL/GenBank/DDBJ whole genome shotgun (WGS) entry which is preliminary data.</text>
</comment>
<protein>
    <submittedName>
        <fullName evidence="1">Uncharacterized protein</fullName>
    </submittedName>
</protein>